<organism evidence="6">
    <name type="scientific">Phaeodactylum tricornutum</name>
    <name type="common">Diatom</name>
    <dbReference type="NCBI Taxonomy" id="2850"/>
    <lineage>
        <taxon>Eukaryota</taxon>
        <taxon>Sar</taxon>
        <taxon>Stramenopiles</taxon>
        <taxon>Ochrophyta</taxon>
        <taxon>Bacillariophyta</taxon>
        <taxon>Bacillariophyceae</taxon>
        <taxon>Bacillariophycidae</taxon>
        <taxon>Naviculales</taxon>
        <taxon>Phaeodactylaceae</taxon>
        <taxon>Phaeodactylum</taxon>
    </lineage>
</organism>
<dbReference type="EMBL" id="OU594948">
    <property type="protein sequence ID" value="CAG9292480.1"/>
    <property type="molecule type" value="Genomic_DNA"/>
</dbReference>
<evidence type="ECO:0000256" key="4">
    <source>
        <dbReference type="PROSITE-ProRule" id="PRU00091"/>
    </source>
</evidence>
<evidence type="ECO:0000256" key="1">
    <source>
        <dbReference type="ARBA" id="ARBA00022723"/>
    </source>
</evidence>
<dbReference type="Gene3D" id="3.30.40.10">
    <property type="entry name" value="Zinc/RING finger domain, C3HC4 (zinc finger)"/>
    <property type="match status" value="1"/>
</dbReference>
<sequence length="57" mass="6564">NCAHCDTVFSMSRRRHHCRLCGDVFCDPCSNHRATLPLQGSEFEKPVRVCDFCYTDV</sequence>
<feature type="non-terminal residue" evidence="6">
    <location>
        <position position="57"/>
    </location>
</feature>
<dbReference type="GO" id="GO:0031623">
    <property type="term" value="P:receptor internalization"/>
    <property type="evidence" value="ECO:0007669"/>
    <property type="project" value="TreeGrafter"/>
</dbReference>
<reference evidence="6" key="1">
    <citation type="submission" date="2022-02" db="EMBL/GenBank/DDBJ databases">
        <authorList>
            <person name="Giguere J D."/>
        </authorList>
    </citation>
    <scope>NUCLEOTIDE SEQUENCE</scope>
    <source>
        <strain evidence="6">CCAP 1055/1</strain>
    </source>
</reference>
<protein>
    <recommendedName>
        <fullName evidence="5">FYVE-type domain-containing protein</fullName>
    </recommendedName>
</protein>
<name>A0A8J9SWC0_PHATR</name>
<dbReference type="Pfam" id="PF01363">
    <property type="entry name" value="FYVE"/>
    <property type="match status" value="1"/>
</dbReference>
<gene>
    <name evidence="6" type="ORF">PTTT1_LOCUS49013</name>
</gene>
<dbReference type="InterPro" id="IPR011011">
    <property type="entry name" value="Znf_FYVE_PHD"/>
</dbReference>
<accession>A0A8J9SWC0</accession>
<dbReference type="GO" id="GO:0005769">
    <property type="term" value="C:early endosome"/>
    <property type="evidence" value="ECO:0007669"/>
    <property type="project" value="TreeGrafter"/>
</dbReference>
<keyword evidence="1" id="KW-0479">Metal-binding</keyword>
<feature type="non-terminal residue" evidence="6">
    <location>
        <position position="1"/>
    </location>
</feature>
<evidence type="ECO:0000256" key="2">
    <source>
        <dbReference type="ARBA" id="ARBA00022771"/>
    </source>
</evidence>
<dbReference type="Proteomes" id="UP000836788">
    <property type="component" value="Chromosome 7"/>
</dbReference>
<keyword evidence="2 4" id="KW-0863">Zinc-finger</keyword>
<proteinExistence type="predicted"/>
<dbReference type="InterPro" id="IPR000306">
    <property type="entry name" value="Znf_FYVE"/>
</dbReference>
<dbReference type="InterPro" id="IPR017455">
    <property type="entry name" value="Znf_FYVE-rel"/>
</dbReference>
<dbReference type="InterPro" id="IPR013083">
    <property type="entry name" value="Znf_RING/FYVE/PHD"/>
</dbReference>
<dbReference type="PANTHER" id="PTHR46275:SF1">
    <property type="entry name" value="HEPATOCYTE GROWTH FACTOR-REGULATED TYROSINE KINASE SUBSTRATE"/>
    <property type="match status" value="1"/>
</dbReference>
<dbReference type="GO" id="GO:0008270">
    <property type="term" value="F:zinc ion binding"/>
    <property type="evidence" value="ECO:0007669"/>
    <property type="project" value="UniProtKB-KW"/>
</dbReference>
<dbReference type="AlphaFoldDB" id="A0A8J9SWC0"/>
<feature type="domain" description="FYVE-type" evidence="5">
    <location>
        <begin position="1"/>
        <end position="57"/>
    </location>
</feature>
<dbReference type="InterPro" id="IPR017073">
    <property type="entry name" value="HGS/VPS27"/>
</dbReference>
<dbReference type="PANTHER" id="PTHR46275">
    <property type="entry name" value="HEPATOCYTE GROWTH FACTOR-REGULATED TYROSINE KINASE SUBSTRATE"/>
    <property type="match status" value="1"/>
</dbReference>
<dbReference type="PROSITE" id="PS50178">
    <property type="entry name" value="ZF_FYVE"/>
    <property type="match status" value="1"/>
</dbReference>
<dbReference type="SMART" id="SM00064">
    <property type="entry name" value="FYVE"/>
    <property type="match status" value="1"/>
</dbReference>
<evidence type="ECO:0000259" key="5">
    <source>
        <dbReference type="PROSITE" id="PS50178"/>
    </source>
</evidence>
<dbReference type="SUPFAM" id="SSF57903">
    <property type="entry name" value="FYVE/PHD zinc finger"/>
    <property type="match status" value="1"/>
</dbReference>
<dbReference type="GO" id="GO:0043130">
    <property type="term" value="F:ubiquitin binding"/>
    <property type="evidence" value="ECO:0007669"/>
    <property type="project" value="TreeGrafter"/>
</dbReference>
<evidence type="ECO:0000313" key="6">
    <source>
        <dbReference type="EMBL" id="CAG9292480.1"/>
    </source>
</evidence>
<dbReference type="GO" id="GO:0032456">
    <property type="term" value="P:endocytic recycling"/>
    <property type="evidence" value="ECO:0007669"/>
    <property type="project" value="TreeGrafter"/>
</dbReference>
<keyword evidence="3" id="KW-0862">Zinc</keyword>
<evidence type="ECO:0000256" key="3">
    <source>
        <dbReference type="ARBA" id="ARBA00022833"/>
    </source>
</evidence>